<evidence type="ECO:0000313" key="4">
    <source>
        <dbReference type="Proteomes" id="UP000306477"/>
    </source>
</evidence>
<proteinExistence type="predicted"/>
<sequence>MRKECFIMSERPELKLPKTLFEKIIELLSIVFLLGMYGFIILNWSEIPDRIPTHITIMGEPDRWGGKASILILPIIATLIFKMMFILSKFPHIHNYPVKVTPENAEKLYRISRKMLITMNFLITLFFAIGVWEMVNLAQGNEGLGMWYMIGLLLSIFGPMGYYIYKMIK</sequence>
<feature type="transmembrane region" description="Helical" evidence="1">
    <location>
        <begin position="64"/>
        <end position="87"/>
    </location>
</feature>
<dbReference type="Pfam" id="PF07853">
    <property type="entry name" value="DUF1648"/>
    <property type="match status" value="1"/>
</dbReference>
<dbReference type="AlphaFoldDB" id="A0A4S3PU29"/>
<evidence type="ECO:0000259" key="2">
    <source>
        <dbReference type="Pfam" id="PF07853"/>
    </source>
</evidence>
<keyword evidence="1" id="KW-1133">Transmembrane helix</keyword>
<dbReference type="InterPro" id="IPR012867">
    <property type="entry name" value="DUF1648"/>
</dbReference>
<feature type="domain" description="DUF1648" evidence="2">
    <location>
        <begin position="32"/>
        <end position="77"/>
    </location>
</feature>
<name>A0A4S3PU29_9BACI</name>
<comment type="caution">
    <text evidence="3">The sequence shown here is derived from an EMBL/GenBank/DDBJ whole genome shotgun (WGS) entry which is preliminary data.</text>
</comment>
<dbReference type="STRING" id="1033734.GCA_000285535_01088"/>
<gene>
    <name evidence="3" type="ORF">E1I69_08105</name>
</gene>
<keyword evidence="1" id="KW-0812">Transmembrane</keyword>
<dbReference type="Proteomes" id="UP000306477">
    <property type="component" value="Unassembled WGS sequence"/>
</dbReference>
<organism evidence="3 4">
    <name type="scientific">Bacillus timonensis</name>
    <dbReference type="NCBI Taxonomy" id="1033734"/>
    <lineage>
        <taxon>Bacteria</taxon>
        <taxon>Bacillati</taxon>
        <taxon>Bacillota</taxon>
        <taxon>Bacilli</taxon>
        <taxon>Bacillales</taxon>
        <taxon>Bacillaceae</taxon>
        <taxon>Bacillus</taxon>
    </lineage>
</organism>
<dbReference type="EMBL" id="SLUB01000010">
    <property type="protein sequence ID" value="THE13297.1"/>
    <property type="molecule type" value="Genomic_DNA"/>
</dbReference>
<protein>
    <submittedName>
        <fullName evidence="3">DUF1648 domain-containing protein</fullName>
    </submittedName>
</protein>
<evidence type="ECO:0000313" key="3">
    <source>
        <dbReference type="EMBL" id="THE13297.1"/>
    </source>
</evidence>
<dbReference type="OrthoDB" id="9808690at2"/>
<feature type="transmembrane region" description="Helical" evidence="1">
    <location>
        <begin position="20"/>
        <end position="44"/>
    </location>
</feature>
<reference evidence="3 4" key="1">
    <citation type="journal article" date="2019" name="Indoor Air">
        <title>Impacts of indoor surface finishes on bacterial viability.</title>
        <authorList>
            <person name="Hu J."/>
            <person name="Maamar S.B."/>
            <person name="Glawe A.J."/>
            <person name="Gottel N."/>
            <person name="Gilbert J.A."/>
            <person name="Hartmann E.M."/>
        </authorList>
    </citation>
    <scope>NUCLEOTIDE SEQUENCE [LARGE SCALE GENOMIC DNA]</scope>
    <source>
        <strain evidence="3 4">AF060A6</strain>
    </source>
</reference>
<accession>A0A4S3PU29</accession>
<keyword evidence="4" id="KW-1185">Reference proteome</keyword>
<feature type="transmembrane region" description="Helical" evidence="1">
    <location>
        <begin position="116"/>
        <end position="135"/>
    </location>
</feature>
<keyword evidence="1" id="KW-0472">Membrane</keyword>
<evidence type="ECO:0000256" key="1">
    <source>
        <dbReference type="SAM" id="Phobius"/>
    </source>
</evidence>
<feature type="transmembrane region" description="Helical" evidence="1">
    <location>
        <begin position="147"/>
        <end position="165"/>
    </location>
</feature>